<comment type="caution">
    <text evidence="8">The sequence shown here is derived from an EMBL/GenBank/DDBJ whole genome shotgun (WGS) entry which is preliminary data.</text>
</comment>
<dbReference type="InterPro" id="IPR027417">
    <property type="entry name" value="P-loop_NTPase"/>
</dbReference>
<evidence type="ECO:0000256" key="2">
    <source>
        <dbReference type="ARBA" id="ARBA00022801"/>
    </source>
</evidence>
<comment type="function">
    <text evidence="5">Zinc chaperone that directly transfers zinc cofactor to target proteins, thereby activating them. Zinc is transferred from the CXCC motif in the GTPase domain to the zinc binding site in target proteins in a process requiring GTP hydrolysis.</text>
</comment>
<evidence type="ECO:0000256" key="3">
    <source>
        <dbReference type="ARBA" id="ARBA00023186"/>
    </source>
</evidence>
<proteinExistence type="inferred from homology"/>
<keyword evidence="2" id="KW-0378">Hydrolase</keyword>
<sequence length="307" mass="32942">MTIALTVIGGFLGAGKTTLLNRVLQGRHGRRVMVLVNDFGSINIDAELIAGRQGRTLELKNGCACCTVGGDLMAALLDLQRRPDRPDDLIIEASGVSDPMRIAEIGLADPDYRLNAVVVVVDAERVRALAADRYMGDTVLRQLAAADLLVLGKLDLIDEAQGDAVRAWLKATVPHVRMVPSRYGAVAEEILFLDADHPKTADHVHGHAPHADFATWSAETSRPIDRGRFAEAMAALPPGVVRAKGVLRFADDDSTRPAVFHMVGRRMSIEPLAEPADTQPGSRLVAIGIPGALGPDGLWPLLNEALR</sequence>
<name>A0ABX2TMT7_9PROT</name>
<evidence type="ECO:0000256" key="4">
    <source>
        <dbReference type="ARBA" id="ARBA00034320"/>
    </source>
</evidence>
<evidence type="ECO:0000259" key="7">
    <source>
        <dbReference type="SMART" id="SM00833"/>
    </source>
</evidence>
<dbReference type="SUPFAM" id="SSF90002">
    <property type="entry name" value="Hypothetical protein YjiA, C-terminal domain"/>
    <property type="match status" value="1"/>
</dbReference>
<keyword evidence="3" id="KW-0143">Chaperone</keyword>
<dbReference type="Gene3D" id="3.40.50.300">
    <property type="entry name" value="P-loop containing nucleotide triphosphate hydrolases"/>
    <property type="match status" value="1"/>
</dbReference>
<protein>
    <submittedName>
        <fullName evidence="8">GTP-binding protein</fullName>
    </submittedName>
</protein>
<evidence type="ECO:0000256" key="6">
    <source>
        <dbReference type="ARBA" id="ARBA00049117"/>
    </source>
</evidence>
<dbReference type="Gene3D" id="3.30.1220.10">
    <property type="entry name" value="CobW-like, C-terminal domain"/>
    <property type="match status" value="1"/>
</dbReference>
<dbReference type="InterPro" id="IPR003495">
    <property type="entry name" value="CobW/HypB/UreG_nucleotide-bd"/>
</dbReference>
<dbReference type="InterPro" id="IPR011629">
    <property type="entry name" value="CobW-like_C"/>
</dbReference>
<dbReference type="SUPFAM" id="SSF52540">
    <property type="entry name" value="P-loop containing nucleoside triphosphate hydrolases"/>
    <property type="match status" value="1"/>
</dbReference>
<evidence type="ECO:0000313" key="9">
    <source>
        <dbReference type="Proteomes" id="UP000584642"/>
    </source>
</evidence>
<feature type="domain" description="CobW C-terminal" evidence="7">
    <location>
        <begin position="213"/>
        <end position="306"/>
    </location>
</feature>
<keyword evidence="9" id="KW-1185">Reference proteome</keyword>
<keyword evidence="1" id="KW-0547">Nucleotide-binding</keyword>
<accession>A0ABX2TMT7</accession>
<dbReference type="Pfam" id="PF02492">
    <property type="entry name" value="cobW"/>
    <property type="match status" value="1"/>
</dbReference>
<gene>
    <name evidence="8" type="ORF">HND93_31905</name>
</gene>
<evidence type="ECO:0000313" key="8">
    <source>
        <dbReference type="EMBL" id="NYZ24335.1"/>
    </source>
</evidence>
<reference evidence="8 9" key="1">
    <citation type="submission" date="2020-05" db="EMBL/GenBank/DDBJ databases">
        <title>Azospirillum oleiclasticum sp. nov, a nitrogen-fixing and heavy crude oil-emulsifying bacterium isolated from the crude oil of Yumen Oilfield.</title>
        <authorList>
            <person name="Wu D."/>
            <person name="Cai M."/>
            <person name="Zhang X."/>
        </authorList>
    </citation>
    <scope>NUCLEOTIDE SEQUENCE [LARGE SCALE GENOMIC DNA]</scope>
    <source>
        <strain evidence="8 9">ROY-1-1-2</strain>
    </source>
</reference>
<dbReference type="Proteomes" id="UP000584642">
    <property type="component" value="Unassembled WGS sequence"/>
</dbReference>
<dbReference type="PANTHER" id="PTHR13748">
    <property type="entry name" value="COBW-RELATED"/>
    <property type="match status" value="1"/>
</dbReference>
<organism evidence="8 9">
    <name type="scientific">Azospirillum oleiclasticum</name>
    <dbReference type="NCBI Taxonomy" id="2735135"/>
    <lineage>
        <taxon>Bacteria</taxon>
        <taxon>Pseudomonadati</taxon>
        <taxon>Pseudomonadota</taxon>
        <taxon>Alphaproteobacteria</taxon>
        <taxon>Rhodospirillales</taxon>
        <taxon>Azospirillaceae</taxon>
        <taxon>Azospirillum</taxon>
    </lineage>
</organism>
<evidence type="ECO:0000256" key="1">
    <source>
        <dbReference type="ARBA" id="ARBA00022741"/>
    </source>
</evidence>
<dbReference type="CDD" id="cd03112">
    <property type="entry name" value="CobW-like"/>
    <property type="match status" value="1"/>
</dbReference>
<comment type="similarity">
    <text evidence="4">Belongs to the SIMIBI class G3E GTPase family. ZNG1 subfamily.</text>
</comment>
<dbReference type="InterPro" id="IPR051316">
    <property type="entry name" value="Zinc-reg_GTPase_activator"/>
</dbReference>
<evidence type="ECO:0000256" key="5">
    <source>
        <dbReference type="ARBA" id="ARBA00045658"/>
    </source>
</evidence>
<dbReference type="SMART" id="SM00833">
    <property type="entry name" value="CobW_C"/>
    <property type="match status" value="1"/>
</dbReference>
<dbReference type="Pfam" id="PF07683">
    <property type="entry name" value="CobW_C"/>
    <property type="match status" value="1"/>
</dbReference>
<dbReference type="EMBL" id="JABFDB010000039">
    <property type="protein sequence ID" value="NYZ24335.1"/>
    <property type="molecule type" value="Genomic_DNA"/>
</dbReference>
<dbReference type="InterPro" id="IPR036627">
    <property type="entry name" value="CobW-likC_sf"/>
</dbReference>
<comment type="catalytic activity">
    <reaction evidence="6">
        <text>GTP + H2O = GDP + phosphate + H(+)</text>
        <dbReference type="Rhea" id="RHEA:19669"/>
        <dbReference type="ChEBI" id="CHEBI:15377"/>
        <dbReference type="ChEBI" id="CHEBI:15378"/>
        <dbReference type="ChEBI" id="CHEBI:37565"/>
        <dbReference type="ChEBI" id="CHEBI:43474"/>
        <dbReference type="ChEBI" id="CHEBI:58189"/>
    </reaction>
    <physiologicalReaction direction="left-to-right" evidence="6">
        <dbReference type="Rhea" id="RHEA:19670"/>
    </physiologicalReaction>
</comment>
<dbReference type="RefSeq" id="WP_180286109.1">
    <property type="nucleotide sequence ID" value="NZ_JABFDB010000039.1"/>
</dbReference>